<gene>
    <name evidence="3" type="ORF">A3Q56_00893</name>
</gene>
<dbReference type="Gene3D" id="2.20.70.30">
    <property type="entry name" value="Nascent polypeptide-associated complex domain"/>
    <property type="match status" value="1"/>
</dbReference>
<dbReference type="PIRSF" id="PIRSF015901">
    <property type="entry name" value="NAC_alpha"/>
    <property type="match status" value="1"/>
</dbReference>
<organism evidence="3 4">
    <name type="scientific">Intoshia linei</name>
    <dbReference type="NCBI Taxonomy" id="1819745"/>
    <lineage>
        <taxon>Eukaryota</taxon>
        <taxon>Metazoa</taxon>
        <taxon>Spiralia</taxon>
        <taxon>Lophotrochozoa</taxon>
        <taxon>Mesozoa</taxon>
        <taxon>Orthonectida</taxon>
        <taxon>Rhopaluridae</taxon>
        <taxon>Intoshia</taxon>
    </lineage>
</organism>
<name>A0A177BAH4_9BILA</name>
<dbReference type="EMBL" id="LWCA01000062">
    <property type="protein sequence ID" value="OAF71319.1"/>
    <property type="molecule type" value="Genomic_DNA"/>
</dbReference>
<keyword evidence="4" id="KW-1185">Reference proteome</keyword>
<dbReference type="InterPro" id="IPR044034">
    <property type="entry name" value="NAC-like_UBA"/>
</dbReference>
<evidence type="ECO:0000259" key="2">
    <source>
        <dbReference type="PROSITE" id="PS51151"/>
    </source>
</evidence>
<dbReference type="Pfam" id="PF19026">
    <property type="entry name" value="UBA_HYPK"/>
    <property type="match status" value="1"/>
</dbReference>
<feature type="domain" description="NAC-A/B" evidence="2">
    <location>
        <begin position="29"/>
        <end position="99"/>
    </location>
</feature>
<comment type="caution">
    <text evidence="3">The sequence shown here is derived from an EMBL/GenBank/DDBJ whole genome shotgun (WGS) entry which is preliminary data.</text>
</comment>
<dbReference type="AlphaFoldDB" id="A0A177BAH4"/>
<feature type="region of interest" description="Disordered" evidence="1">
    <location>
        <begin position="1"/>
        <end position="30"/>
    </location>
</feature>
<evidence type="ECO:0000313" key="4">
    <source>
        <dbReference type="Proteomes" id="UP000078046"/>
    </source>
</evidence>
<dbReference type="InterPro" id="IPR016641">
    <property type="entry name" value="EGD2/NACA0like"/>
</dbReference>
<dbReference type="PROSITE" id="PS51151">
    <property type="entry name" value="NAC_AB"/>
    <property type="match status" value="1"/>
</dbReference>
<dbReference type="PANTHER" id="PTHR21713">
    <property type="entry name" value="NASCENT POLYPEPTIDE ASSOCIATED COMPLEX ALPHA SUBUNIT-RELATED"/>
    <property type="match status" value="1"/>
</dbReference>
<dbReference type="CDD" id="cd22054">
    <property type="entry name" value="NAC_NACA"/>
    <property type="match status" value="1"/>
</dbReference>
<dbReference type="Proteomes" id="UP000078046">
    <property type="component" value="Unassembled WGS sequence"/>
</dbReference>
<protein>
    <submittedName>
        <fullName evidence="3">NAC-alpha</fullName>
    </submittedName>
</protein>
<feature type="compositionally biased region" description="Basic and acidic residues" evidence="1">
    <location>
        <begin position="21"/>
        <end position="30"/>
    </location>
</feature>
<dbReference type="InterPro" id="IPR038187">
    <property type="entry name" value="NAC_A/B_dom_sf"/>
</dbReference>
<evidence type="ECO:0000313" key="3">
    <source>
        <dbReference type="EMBL" id="OAF71319.1"/>
    </source>
</evidence>
<accession>A0A177BAH4</accession>
<dbReference type="SMART" id="SM01407">
    <property type="entry name" value="NAC"/>
    <property type="match status" value="1"/>
</dbReference>
<dbReference type="InterPro" id="IPR002715">
    <property type="entry name" value="Nas_poly-pep-assoc_cplx_dom"/>
</dbReference>
<dbReference type="Pfam" id="PF01849">
    <property type="entry name" value="NAC"/>
    <property type="match status" value="1"/>
</dbReference>
<dbReference type="GO" id="GO:0005854">
    <property type="term" value="C:nascent polypeptide-associated complex"/>
    <property type="evidence" value="ECO:0007669"/>
    <property type="project" value="InterPro"/>
</dbReference>
<proteinExistence type="predicted"/>
<dbReference type="OrthoDB" id="3169036at2759"/>
<reference evidence="3 4" key="1">
    <citation type="submission" date="2016-04" db="EMBL/GenBank/DDBJ databases">
        <title>The genome of Intoshia linei affirms orthonectids as highly simplified spiralians.</title>
        <authorList>
            <person name="Mikhailov K.V."/>
            <person name="Slusarev G.S."/>
            <person name="Nikitin M.A."/>
            <person name="Logacheva M.D."/>
            <person name="Penin A."/>
            <person name="Aleoshin V."/>
            <person name="Panchin Y.V."/>
        </authorList>
    </citation>
    <scope>NUCLEOTIDE SEQUENCE [LARGE SCALE GENOMIC DNA]</scope>
    <source>
        <strain evidence="3">Intl2013</strain>
        <tissue evidence="3">Whole animal</tissue>
    </source>
</reference>
<dbReference type="Gene3D" id="1.10.8.10">
    <property type="entry name" value="DNA helicase RuvA subunit, C-terminal domain"/>
    <property type="match status" value="1"/>
</dbReference>
<sequence length="177" mass="19875">MTSIEETAPELENIETTETNNVKDKIKQSKGEKKSRKIISKLGLKQVHDVMRLVITRSKNMKFVINNPEVYKSSNGVEDMNQNLSMAAAERLKNTLPSISNEEAKSEECTKIKKPSEEDIPELVTVKKEPEIDEVLDEEGLDPKEIELVMKQVNVSRNVAVRALKENSGDIVNAIVV</sequence>
<evidence type="ECO:0000256" key="1">
    <source>
        <dbReference type="SAM" id="MobiDB-lite"/>
    </source>
</evidence>